<dbReference type="EMBL" id="CAXLJM020000046">
    <property type="protein sequence ID" value="CAL8111777.1"/>
    <property type="molecule type" value="Genomic_DNA"/>
</dbReference>
<proteinExistence type="predicted"/>
<gene>
    <name evidence="4" type="ORF">ODALV1_LOCUS15350</name>
</gene>
<comment type="caution">
    <text evidence="4">The sequence shown here is derived from an EMBL/GenBank/DDBJ whole genome shotgun (WGS) entry which is preliminary data.</text>
</comment>
<name>A0ABP1QYX4_9HEXA</name>
<sequence length="360" mass="39280">MRLKKDISLSLVITILLFSGTMCLPHHEPGHEGDHHIDQSLTANNETTISSSAKLSEPPVTSSTITYLPTVKTTTVPEESEDIPSNSSTISSVVAPSLNDTISNATTSVLEDEVAEASSTSTTILTASSPSILLLPPPLLPLSSSSPPQQQQSVTDNPLPTIPVNQLSIAGNSGGTTGSSSNRNDLHVDFTRLRYHVKSGQLHKIGSTDGCPPNMRFFAIPGDSKSGSCDCDYYQCSRPLIYSNEKKQCYWAWSQGPCEKGEWFVFEKDLKKGGSCRKNPCLESPSNNAGSLEYYFHNSEDSTCYKAGSQGYCKDADERLMIYPGEPIPKCRKFTLCYPLSVPQELQCVYGNKYYFEGNC</sequence>
<evidence type="ECO:0000313" key="4">
    <source>
        <dbReference type="EMBL" id="CAL8111777.1"/>
    </source>
</evidence>
<protein>
    <recommendedName>
        <fullName evidence="3">DUF4789 domain-containing protein</fullName>
    </recommendedName>
</protein>
<keyword evidence="2" id="KW-0732">Signal</keyword>
<feature type="region of interest" description="Disordered" evidence="1">
    <location>
        <begin position="138"/>
        <end position="161"/>
    </location>
</feature>
<dbReference type="PANTHER" id="PTHR21177:SF4">
    <property type="entry name" value="IP06524P"/>
    <property type="match status" value="1"/>
</dbReference>
<reference evidence="4 5" key="1">
    <citation type="submission" date="2024-08" db="EMBL/GenBank/DDBJ databases">
        <authorList>
            <person name="Cucini C."/>
            <person name="Frati F."/>
        </authorList>
    </citation>
    <scope>NUCLEOTIDE SEQUENCE [LARGE SCALE GENOMIC DNA]</scope>
</reference>
<feature type="compositionally biased region" description="Low complexity" evidence="1">
    <location>
        <begin position="141"/>
        <end position="153"/>
    </location>
</feature>
<dbReference type="Proteomes" id="UP001642540">
    <property type="component" value="Unassembled WGS sequence"/>
</dbReference>
<accession>A0ABP1QYX4</accession>
<feature type="region of interest" description="Disordered" evidence="1">
    <location>
        <begin position="71"/>
        <end position="91"/>
    </location>
</feature>
<evidence type="ECO:0000259" key="3">
    <source>
        <dbReference type="Pfam" id="PF16033"/>
    </source>
</evidence>
<organism evidence="4 5">
    <name type="scientific">Orchesella dallaii</name>
    <dbReference type="NCBI Taxonomy" id="48710"/>
    <lineage>
        <taxon>Eukaryota</taxon>
        <taxon>Metazoa</taxon>
        <taxon>Ecdysozoa</taxon>
        <taxon>Arthropoda</taxon>
        <taxon>Hexapoda</taxon>
        <taxon>Collembola</taxon>
        <taxon>Entomobryomorpha</taxon>
        <taxon>Entomobryoidea</taxon>
        <taxon>Orchesellidae</taxon>
        <taxon>Orchesellinae</taxon>
        <taxon>Orchesella</taxon>
    </lineage>
</organism>
<evidence type="ECO:0000313" key="5">
    <source>
        <dbReference type="Proteomes" id="UP001642540"/>
    </source>
</evidence>
<dbReference type="Pfam" id="PF16033">
    <property type="entry name" value="DUF4789"/>
    <property type="match status" value="1"/>
</dbReference>
<feature type="domain" description="DUF4789" evidence="3">
    <location>
        <begin position="211"/>
        <end position="313"/>
    </location>
</feature>
<dbReference type="InterPro" id="IPR031993">
    <property type="entry name" value="DUF4789"/>
</dbReference>
<feature type="signal peptide" evidence="2">
    <location>
        <begin position="1"/>
        <end position="23"/>
    </location>
</feature>
<evidence type="ECO:0000256" key="1">
    <source>
        <dbReference type="SAM" id="MobiDB-lite"/>
    </source>
</evidence>
<keyword evidence="5" id="KW-1185">Reference proteome</keyword>
<feature type="chain" id="PRO_5045824154" description="DUF4789 domain-containing protein" evidence="2">
    <location>
        <begin position="24"/>
        <end position="360"/>
    </location>
</feature>
<dbReference type="PANTHER" id="PTHR21177">
    <property type="entry name" value="IP06524P-RELATED"/>
    <property type="match status" value="1"/>
</dbReference>
<evidence type="ECO:0000256" key="2">
    <source>
        <dbReference type="SAM" id="SignalP"/>
    </source>
</evidence>